<proteinExistence type="predicted"/>
<comment type="caution">
    <text evidence="2">The sequence shown here is derived from an EMBL/GenBank/DDBJ whole genome shotgun (WGS) entry which is preliminary data.</text>
</comment>
<evidence type="ECO:0000256" key="1">
    <source>
        <dbReference type="SAM" id="MobiDB-lite"/>
    </source>
</evidence>
<evidence type="ECO:0000313" key="3">
    <source>
        <dbReference type="Proteomes" id="UP000886523"/>
    </source>
</evidence>
<keyword evidence="3" id="KW-1185">Reference proteome</keyword>
<feature type="compositionally biased region" description="Polar residues" evidence="1">
    <location>
        <begin position="97"/>
        <end position="112"/>
    </location>
</feature>
<name>A0A9P6B4U6_9AGAM</name>
<reference evidence="2" key="1">
    <citation type="journal article" date="2020" name="Nat. Commun.">
        <title>Large-scale genome sequencing of mycorrhizal fungi provides insights into the early evolution of symbiotic traits.</title>
        <authorList>
            <person name="Miyauchi S."/>
            <person name="Kiss E."/>
            <person name="Kuo A."/>
            <person name="Drula E."/>
            <person name="Kohler A."/>
            <person name="Sanchez-Garcia M."/>
            <person name="Morin E."/>
            <person name="Andreopoulos B."/>
            <person name="Barry K.W."/>
            <person name="Bonito G."/>
            <person name="Buee M."/>
            <person name="Carver A."/>
            <person name="Chen C."/>
            <person name="Cichocki N."/>
            <person name="Clum A."/>
            <person name="Culley D."/>
            <person name="Crous P.W."/>
            <person name="Fauchery L."/>
            <person name="Girlanda M."/>
            <person name="Hayes R.D."/>
            <person name="Keri Z."/>
            <person name="LaButti K."/>
            <person name="Lipzen A."/>
            <person name="Lombard V."/>
            <person name="Magnuson J."/>
            <person name="Maillard F."/>
            <person name="Murat C."/>
            <person name="Nolan M."/>
            <person name="Ohm R.A."/>
            <person name="Pangilinan J."/>
            <person name="Pereira M.F."/>
            <person name="Perotto S."/>
            <person name="Peter M."/>
            <person name="Pfister S."/>
            <person name="Riley R."/>
            <person name="Sitrit Y."/>
            <person name="Stielow J.B."/>
            <person name="Szollosi G."/>
            <person name="Zifcakova L."/>
            <person name="Stursova M."/>
            <person name="Spatafora J.W."/>
            <person name="Tedersoo L."/>
            <person name="Vaario L.M."/>
            <person name="Yamada A."/>
            <person name="Yan M."/>
            <person name="Wang P."/>
            <person name="Xu J."/>
            <person name="Bruns T."/>
            <person name="Baldrian P."/>
            <person name="Vilgalys R."/>
            <person name="Dunand C."/>
            <person name="Henrissat B."/>
            <person name="Grigoriev I.V."/>
            <person name="Hibbett D."/>
            <person name="Nagy L.G."/>
            <person name="Martin F.M."/>
        </authorList>
    </citation>
    <scope>NUCLEOTIDE SEQUENCE</scope>
    <source>
        <strain evidence="2">UP504</strain>
    </source>
</reference>
<dbReference type="EMBL" id="MU128931">
    <property type="protein sequence ID" value="KAF9517514.1"/>
    <property type="molecule type" value="Genomic_DNA"/>
</dbReference>
<dbReference type="Proteomes" id="UP000886523">
    <property type="component" value="Unassembled WGS sequence"/>
</dbReference>
<accession>A0A9P6B4U6</accession>
<organism evidence="2 3">
    <name type="scientific">Hydnum rufescens UP504</name>
    <dbReference type="NCBI Taxonomy" id="1448309"/>
    <lineage>
        <taxon>Eukaryota</taxon>
        <taxon>Fungi</taxon>
        <taxon>Dikarya</taxon>
        <taxon>Basidiomycota</taxon>
        <taxon>Agaricomycotina</taxon>
        <taxon>Agaricomycetes</taxon>
        <taxon>Cantharellales</taxon>
        <taxon>Hydnaceae</taxon>
        <taxon>Hydnum</taxon>
    </lineage>
</organism>
<feature type="region of interest" description="Disordered" evidence="1">
    <location>
        <begin position="74"/>
        <end position="115"/>
    </location>
</feature>
<dbReference type="AlphaFoldDB" id="A0A9P6B4U6"/>
<sequence>MDHVRRRRSSAQDAIDDLYAITDSLRCRVVTIEARIAQLEAYQNQQAWMGVINPFAFGMPPYMGGAYLPPVGYPPGSPIEPQAHGDPPMPTDEGGRSPNQNPSPRPTKQTITLAPRRPMTAVIGVGILRMKTRRIEGQSDENGKLFRTTPPLDLEPTESDRIFCGGQRRGDTCV</sequence>
<evidence type="ECO:0000313" key="2">
    <source>
        <dbReference type="EMBL" id="KAF9517514.1"/>
    </source>
</evidence>
<protein>
    <submittedName>
        <fullName evidence="2">Uncharacterized protein</fullName>
    </submittedName>
</protein>
<gene>
    <name evidence="2" type="ORF">BS47DRAFT_503791</name>
</gene>